<proteinExistence type="inferred from homology"/>
<dbReference type="RefSeq" id="WP_165008947.1">
    <property type="nucleotide sequence ID" value="NZ_CP064954.1"/>
</dbReference>
<dbReference type="EC" id="2.5.1.15" evidence="5"/>
<evidence type="ECO:0000256" key="10">
    <source>
        <dbReference type="SAM" id="MobiDB-lite"/>
    </source>
</evidence>
<dbReference type="GO" id="GO:0046656">
    <property type="term" value="P:folic acid biosynthetic process"/>
    <property type="evidence" value="ECO:0007669"/>
    <property type="project" value="UniProtKB-KW"/>
</dbReference>
<dbReference type="Pfam" id="PF00809">
    <property type="entry name" value="Pterin_bind"/>
    <property type="match status" value="1"/>
</dbReference>
<dbReference type="CDD" id="cd00739">
    <property type="entry name" value="DHPS"/>
    <property type="match status" value="1"/>
</dbReference>
<evidence type="ECO:0000256" key="2">
    <source>
        <dbReference type="ARBA" id="ARBA00001946"/>
    </source>
</evidence>
<dbReference type="GO" id="GO:0046654">
    <property type="term" value="P:tetrahydrofolate biosynthetic process"/>
    <property type="evidence" value="ECO:0007669"/>
    <property type="project" value="TreeGrafter"/>
</dbReference>
<feature type="compositionally biased region" description="Low complexity" evidence="10">
    <location>
        <begin position="230"/>
        <end position="251"/>
    </location>
</feature>
<dbReference type="EMBL" id="CP064954">
    <property type="protein sequence ID" value="QPK80259.1"/>
    <property type="molecule type" value="Genomic_DNA"/>
</dbReference>
<dbReference type="InterPro" id="IPR011005">
    <property type="entry name" value="Dihydropteroate_synth-like_sf"/>
</dbReference>
<reference evidence="12 13" key="1">
    <citation type="submission" date="2020-11" db="EMBL/GenBank/DDBJ databases">
        <title>Corynebacterium sp. ZJ-599.</title>
        <authorList>
            <person name="Zhou J."/>
        </authorList>
    </citation>
    <scope>NUCLEOTIDE SEQUENCE [LARGE SCALE GENOMIC DNA]</scope>
    <source>
        <strain evidence="12 13">ZJ-599</strain>
    </source>
</reference>
<feature type="domain" description="Pterin-binding" evidence="11">
    <location>
        <begin position="1"/>
        <end position="286"/>
    </location>
</feature>
<dbReference type="PROSITE" id="PS50972">
    <property type="entry name" value="PTERIN_BINDING"/>
    <property type="match status" value="1"/>
</dbReference>
<comment type="pathway">
    <text evidence="3">Cofactor biosynthesis; tetrahydrofolate biosynthesis; 7,8-dihydrofolate from 2-amino-4-hydroxy-6-hydroxymethyl-7,8-dihydropteridine diphosphate and 4-aminobenzoate: step 1/2.</text>
</comment>
<dbReference type="Gene3D" id="3.20.20.20">
    <property type="entry name" value="Dihydropteroate synthase-like"/>
    <property type="match status" value="1"/>
</dbReference>
<evidence type="ECO:0000256" key="6">
    <source>
        <dbReference type="ARBA" id="ARBA00022679"/>
    </source>
</evidence>
<keyword evidence="6 12" id="KW-0808">Transferase</keyword>
<comment type="similarity">
    <text evidence="4">Belongs to the DHPS family.</text>
</comment>
<keyword evidence="8" id="KW-0460">Magnesium</keyword>
<dbReference type="NCBIfam" id="TIGR01496">
    <property type="entry name" value="DHPS"/>
    <property type="match status" value="1"/>
</dbReference>
<evidence type="ECO:0000256" key="8">
    <source>
        <dbReference type="ARBA" id="ARBA00022842"/>
    </source>
</evidence>
<feature type="compositionally biased region" description="Low complexity" evidence="10">
    <location>
        <begin position="305"/>
        <end position="320"/>
    </location>
</feature>
<dbReference type="InterPro" id="IPR006390">
    <property type="entry name" value="DHP_synth_dom"/>
</dbReference>
<dbReference type="GO" id="GO:0004156">
    <property type="term" value="F:dihydropteroate synthase activity"/>
    <property type="evidence" value="ECO:0007669"/>
    <property type="project" value="UniProtKB-EC"/>
</dbReference>
<dbReference type="Proteomes" id="UP000594681">
    <property type="component" value="Chromosome"/>
</dbReference>
<evidence type="ECO:0000256" key="7">
    <source>
        <dbReference type="ARBA" id="ARBA00022723"/>
    </source>
</evidence>
<dbReference type="GO" id="GO:0046872">
    <property type="term" value="F:metal ion binding"/>
    <property type="evidence" value="ECO:0007669"/>
    <property type="project" value="UniProtKB-KW"/>
</dbReference>
<name>A0A7T0KHI0_9CORY</name>
<comment type="catalytic activity">
    <reaction evidence="1">
        <text>(7,8-dihydropterin-6-yl)methyl diphosphate + 4-aminobenzoate = 7,8-dihydropteroate + diphosphate</text>
        <dbReference type="Rhea" id="RHEA:19949"/>
        <dbReference type="ChEBI" id="CHEBI:17836"/>
        <dbReference type="ChEBI" id="CHEBI:17839"/>
        <dbReference type="ChEBI" id="CHEBI:33019"/>
        <dbReference type="ChEBI" id="CHEBI:72950"/>
        <dbReference type="EC" id="2.5.1.15"/>
    </reaction>
</comment>
<keyword evidence="9" id="KW-0289">Folate biosynthesis</keyword>
<comment type="cofactor">
    <cofactor evidence="2">
        <name>Mg(2+)</name>
        <dbReference type="ChEBI" id="CHEBI:18420"/>
    </cofactor>
</comment>
<dbReference type="KEGG" id="cliz:G7Y31_01965"/>
<keyword evidence="7" id="KW-0479">Metal-binding</keyword>
<accession>A0A7T0KHI0</accession>
<evidence type="ECO:0000256" key="1">
    <source>
        <dbReference type="ARBA" id="ARBA00000012"/>
    </source>
</evidence>
<dbReference type="PANTHER" id="PTHR20941:SF1">
    <property type="entry name" value="FOLIC ACID SYNTHESIS PROTEIN FOL1"/>
    <property type="match status" value="1"/>
</dbReference>
<evidence type="ECO:0000259" key="11">
    <source>
        <dbReference type="PROSITE" id="PS50972"/>
    </source>
</evidence>
<dbReference type="PROSITE" id="PS00793">
    <property type="entry name" value="DHPS_2"/>
    <property type="match status" value="1"/>
</dbReference>
<evidence type="ECO:0000256" key="9">
    <source>
        <dbReference type="ARBA" id="ARBA00022909"/>
    </source>
</evidence>
<protein>
    <recommendedName>
        <fullName evidence="5">dihydropteroate synthase</fullName>
        <ecNumber evidence="5">2.5.1.15</ecNumber>
    </recommendedName>
</protein>
<evidence type="ECO:0000256" key="4">
    <source>
        <dbReference type="ARBA" id="ARBA00009503"/>
    </source>
</evidence>
<feature type="region of interest" description="Disordered" evidence="10">
    <location>
        <begin position="305"/>
        <end position="328"/>
    </location>
</feature>
<evidence type="ECO:0000256" key="5">
    <source>
        <dbReference type="ARBA" id="ARBA00012458"/>
    </source>
</evidence>
<feature type="region of interest" description="Disordered" evidence="10">
    <location>
        <begin position="230"/>
        <end position="254"/>
    </location>
</feature>
<evidence type="ECO:0000313" key="13">
    <source>
        <dbReference type="Proteomes" id="UP000594681"/>
    </source>
</evidence>
<dbReference type="GO" id="GO:0005829">
    <property type="term" value="C:cytosol"/>
    <property type="evidence" value="ECO:0007669"/>
    <property type="project" value="TreeGrafter"/>
</dbReference>
<dbReference type="AlphaFoldDB" id="A0A7T0KHI0"/>
<sequence>MGILNVTADSFSDGGRWLDPDAALEHARRLMAAGADIIDVGGESTRPGAARVDAEVEIQRVVPIIAALHAEGIPTSVDTMRAATAAAAVEAGVGLINDVSGGLADPDMFAVMAQSQLPVCLMHWRTSVFESAAGAADHGGDVVADVRATLADLAARAQAAGVDRSNIIVDPGLGFAKTPAENWALLRALPSLSDLPILVGASRKRFVTALRAPVSADAAIPAISADAPAHTPVASADTPAPAAVASPSGTTHPADPATAAISALSAHYGAWAVRVHDVASSRAAVDVAAAWAGAVPGTTSALGATAAPANTASASTAAQRTTKEEPCA</sequence>
<organism evidence="12 13">
    <name type="scientific">Corynebacterium lizhenjunii</name>
    <dbReference type="NCBI Taxonomy" id="2709394"/>
    <lineage>
        <taxon>Bacteria</taxon>
        <taxon>Bacillati</taxon>
        <taxon>Actinomycetota</taxon>
        <taxon>Actinomycetes</taxon>
        <taxon>Mycobacteriales</taxon>
        <taxon>Corynebacteriaceae</taxon>
        <taxon>Corynebacterium</taxon>
    </lineage>
</organism>
<keyword evidence="13" id="KW-1185">Reference proteome</keyword>
<gene>
    <name evidence="12" type="primary">folP</name>
    <name evidence="12" type="ORF">G7Y31_01965</name>
</gene>
<evidence type="ECO:0000313" key="12">
    <source>
        <dbReference type="EMBL" id="QPK80259.1"/>
    </source>
</evidence>
<dbReference type="InterPro" id="IPR045031">
    <property type="entry name" value="DHP_synth-like"/>
</dbReference>
<evidence type="ECO:0000256" key="3">
    <source>
        <dbReference type="ARBA" id="ARBA00004763"/>
    </source>
</evidence>
<dbReference type="SUPFAM" id="SSF51717">
    <property type="entry name" value="Dihydropteroate synthetase-like"/>
    <property type="match status" value="1"/>
</dbReference>
<dbReference type="PANTHER" id="PTHR20941">
    <property type="entry name" value="FOLATE SYNTHESIS PROTEINS"/>
    <property type="match status" value="1"/>
</dbReference>
<dbReference type="InterPro" id="IPR000489">
    <property type="entry name" value="Pterin-binding_dom"/>
</dbReference>